<dbReference type="SUPFAM" id="SSF51261">
    <property type="entry name" value="Duplicated hybrid motif"/>
    <property type="match status" value="1"/>
</dbReference>
<name>A0A3M6QXR1_9BURK</name>
<dbReference type="InterPro" id="IPR011055">
    <property type="entry name" value="Dup_hybrid_motif"/>
</dbReference>
<dbReference type="AlphaFoldDB" id="A0A3M6QXR1"/>
<comment type="caution">
    <text evidence="3">The sequence shown here is derived from an EMBL/GenBank/DDBJ whole genome shotgun (WGS) entry which is preliminary data.</text>
</comment>
<gene>
    <name evidence="3" type="ORF">D8I35_01375</name>
</gene>
<dbReference type="CDD" id="cd00118">
    <property type="entry name" value="LysM"/>
    <property type="match status" value="1"/>
</dbReference>
<accession>A0A3M6QXR1</accession>
<dbReference type="Proteomes" id="UP000278006">
    <property type="component" value="Unassembled WGS sequence"/>
</dbReference>
<dbReference type="PANTHER" id="PTHR21666">
    <property type="entry name" value="PEPTIDASE-RELATED"/>
    <property type="match status" value="1"/>
</dbReference>
<dbReference type="EMBL" id="RDQO01000001">
    <property type="protein sequence ID" value="RMX07810.1"/>
    <property type="molecule type" value="Genomic_DNA"/>
</dbReference>
<dbReference type="InterPro" id="IPR036779">
    <property type="entry name" value="LysM_dom_sf"/>
</dbReference>
<evidence type="ECO:0000313" key="4">
    <source>
        <dbReference type="Proteomes" id="UP000278006"/>
    </source>
</evidence>
<evidence type="ECO:0000313" key="3">
    <source>
        <dbReference type="EMBL" id="RMX07810.1"/>
    </source>
</evidence>
<dbReference type="InterPro" id="IPR050570">
    <property type="entry name" value="Cell_wall_metabolism_enzyme"/>
</dbReference>
<proteinExistence type="inferred from homology"/>
<dbReference type="Pfam" id="PF01476">
    <property type="entry name" value="LysM"/>
    <property type="match status" value="1"/>
</dbReference>
<dbReference type="GO" id="GO:0032153">
    <property type="term" value="C:cell division site"/>
    <property type="evidence" value="ECO:0007669"/>
    <property type="project" value="TreeGrafter"/>
</dbReference>
<dbReference type="InterPro" id="IPR016047">
    <property type="entry name" value="M23ase_b-sheet_dom"/>
</dbReference>
<evidence type="ECO:0000256" key="1">
    <source>
        <dbReference type="ARBA" id="ARBA00038420"/>
    </source>
</evidence>
<dbReference type="CDD" id="cd12797">
    <property type="entry name" value="M23_peptidase"/>
    <property type="match status" value="1"/>
</dbReference>
<sequence>MLFNRQWFGVGSVVAACLLAAGCSSVGLNRAPVEDLSRPVDAASGSPAPAGYYTVKPGDTLIRIGLETGQSWRDIASWNQLANADVIEVGQVLRIAPPGATPVASAAPAAQAQPAAGVEVKPIGGSTPAAAPAANAPIPTVTASTPAANSSGLQFVWPANGPLLAGFNEATNKGYDIGGNAGDPVFAAADGHVVYAGAGLRGYGNLIILKHNDQYLTAYAHNRALLVKEDQKVSRGQKIAEMGNTDADRVKLHFEVRRQGKPVNPAGYLPKR</sequence>
<reference evidence="3 4" key="1">
    <citation type="submission" date="2018-10" db="EMBL/GenBank/DDBJ databases">
        <title>Draft genome of Cortibacter populi DSM10536.</title>
        <authorList>
            <person name="Bernier A.-M."/>
            <person name="Bernard K."/>
        </authorList>
    </citation>
    <scope>NUCLEOTIDE SEQUENCE [LARGE SCALE GENOMIC DNA]</scope>
    <source>
        <strain evidence="3 4">DSM 105136</strain>
    </source>
</reference>
<dbReference type="PROSITE" id="PS51782">
    <property type="entry name" value="LYSM"/>
    <property type="match status" value="1"/>
</dbReference>
<feature type="domain" description="LysM" evidence="2">
    <location>
        <begin position="51"/>
        <end position="95"/>
    </location>
</feature>
<dbReference type="OrthoDB" id="9795421at2"/>
<dbReference type="RefSeq" id="WP_122225932.1">
    <property type="nucleotide sequence ID" value="NZ_RDQO01000001.1"/>
</dbReference>
<dbReference type="PROSITE" id="PS51257">
    <property type="entry name" value="PROKAR_LIPOPROTEIN"/>
    <property type="match status" value="1"/>
</dbReference>
<dbReference type="InterPro" id="IPR018392">
    <property type="entry name" value="LysM"/>
</dbReference>
<dbReference type="GO" id="GO:0004222">
    <property type="term" value="F:metalloendopeptidase activity"/>
    <property type="evidence" value="ECO:0007669"/>
    <property type="project" value="TreeGrafter"/>
</dbReference>
<dbReference type="PANTHER" id="PTHR21666:SF263">
    <property type="entry name" value="MUREIN HYDROLASE ACTIVATOR NLPD"/>
    <property type="match status" value="1"/>
</dbReference>
<dbReference type="Gene3D" id="3.10.350.10">
    <property type="entry name" value="LysM domain"/>
    <property type="match status" value="1"/>
</dbReference>
<evidence type="ECO:0000259" key="2">
    <source>
        <dbReference type="PROSITE" id="PS51782"/>
    </source>
</evidence>
<comment type="similarity">
    <text evidence="1">Belongs to the E.coli NlpD/Haemophilus LppB family.</text>
</comment>
<protein>
    <submittedName>
        <fullName evidence="3">LysM peptidoglycan-binding domain-containing protein</fullName>
    </submittedName>
</protein>
<dbReference type="GO" id="GO:0009279">
    <property type="term" value="C:cell outer membrane"/>
    <property type="evidence" value="ECO:0007669"/>
    <property type="project" value="TreeGrafter"/>
</dbReference>
<dbReference type="Pfam" id="PF01551">
    <property type="entry name" value="Peptidase_M23"/>
    <property type="match status" value="1"/>
</dbReference>
<organism evidence="3 4">
    <name type="scientific">Corticibacter populi</name>
    <dbReference type="NCBI Taxonomy" id="1550736"/>
    <lineage>
        <taxon>Bacteria</taxon>
        <taxon>Pseudomonadati</taxon>
        <taxon>Pseudomonadota</taxon>
        <taxon>Betaproteobacteria</taxon>
        <taxon>Burkholderiales</taxon>
        <taxon>Comamonadaceae</taxon>
        <taxon>Corticibacter</taxon>
    </lineage>
</organism>
<keyword evidence="4" id="KW-1185">Reference proteome</keyword>
<dbReference type="SMART" id="SM00257">
    <property type="entry name" value="LysM"/>
    <property type="match status" value="1"/>
</dbReference>
<dbReference type="Gene3D" id="2.70.70.10">
    <property type="entry name" value="Glucose Permease (Domain IIA)"/>
    <property type="match status" value="1"/>
</dbReference>